<dbReference type="Pfam" id="PF13242">
    <property type="entry name" value="Hydrolase_like"/>
    <property type="match status" value="1"/>
</dbReference>
<dbReference type="InterPro" id="IPR036412">
    <property type="entry name" value="HAD-like_sf"/>
</dbReference>
<dbReference type="Pfam" id="PF13344">
    <property type="entry name" value="Hydrolase_6"/>
    <property type="match status" value="1"/>
</dbReference>
<dbReference type="InterPro" id="IPR006357">
    <property type="entry name" value="HAD-SF_hydro_IIA"/>
</dbReference>
<dbReference type="PANTHER" id="PTHR19288">
    <property type="entry name" value="4-NITROPHENYLPHOSPHATASE-RELATED"/>
    <property type="match status" value="1"/>
</dbReference>
<dbReference type="Gene3D" id="3.40.50.1000">
    <property type="entry name" value="HAD superfamily/HAD-like"/>
    <property type="match status" value="2"/>
</dbReference>
<dbReference type="InterPro" id="IPR023214">
    <property type="entry name" value="HAD_sf"/>
</dbReference>
<dbReference type="EMBL" id="JAAXOS010000006">
    <property type="protein sequence ID" value="NKY27260.1"/>
    <property type="molecule type" value="Genomic_DNA"/>
</dbReference>
<gene>
    <name evidence="1" type="ORF">HGB38_13645</name>
</gene>
<dbReference type="GO" id="GO:0016791">
    <property type="term" value="F:phosphatase activity"/>
    <property type="evidence" value="ECO:0007669"/>
    <property type="project" value="TreeGrafter"/>
</dbReference>
<reference evidence="1 2" key="1">
    <citation type="submission" date="2020-04" db="EMBL/GenBank/DDBJ databases">
        <title>MicrobeNet Type strains.</title>
        <authorList>
            <person name="Nicholson A.C."/>
        </authorList>
    </citation>
    <scope>NUCLEOTIDE SEQUENCE [LARGE SCALE GENOMIC DNA]</scope>
    <source>
        <strain evidence="1 2">DSM 44956</strain>
    </source>
</reference>
<protein>
    <submittedName>
        <fullName evidence="1">HAD-IIA family hydrolase</fullName>
    </submittedName>
</protein>
<evidence type="ECO:0000313" key="1">
    <source>
        <dbReference type="EMBL" id="NKY27260.1"/>
    </source>
</evidence>
<comment type="caution">
    <text evidence="1">The sequence shown here is derived from an EMBL/GenBank/DDBJ whole genome shotgun (WGS) entry which is preliminary data.</text>
</comment>
<evidence type="ECO:0000313" key="2">
    <source>
        <dbReference type="Proteomes" id="UP000540698"/>
    </source>
</evidence>
<keyword evidence="1" id="KW-0378">Hydrolase</keyword>
<name>A0A7X6L3V2_9NOCA</name>
<dbReference type="NCBIfam" id="TIGR01460">
    <property type="entry name" value="HAD-SF-IIA"/>
    <property type="match status" value="1"/>
</dbReference>
<organism evidence="1 2">
    <name type="scientific">Nocardia gamkensis</name>
    <dbReference type="NCBI Taxonomy" id="352869"/>
    <lineage>
        <taxon>Bacteria</taxon>
        <taxon>Bacillati</taxon>
        <taxon>Actinomycetota</taxon>
        <taxon>Actinomycetes</taxon>
        <taxon>Mycobacteriales</taxon>
        <taxon>Nocardiaceae</taxon>
        <taxon>Nocardia</taxon>
    </lineage>
</organism>
<keyword evidence="2" id="KW-1185">Reference proteome</keyword>
<accession>A0A7X6L3V2</accession>
<dbReference type="AlphaFoldDB" id="A0A7X6L3V2"/>
<dbReference type="Proteomes" id="UP000540698">
    <property type="component" value="Unassembled WGS sequence"/>
</dbReference>
<dbReference type="PANTHER" id="PTHR19288:SF46">
    <property type="entry name" value="HALOACID DEHALOGENASE-LIKE HYDROLASE DOMAIN-CONTAINING PROTEIN 2"/>
    <property type="match status" value="1"/>
</dbReference>
<dbReference type="SUPFAM" id="SSF56784">
    <property type="entry name" value="HAD-like"/>
    <property type="match status" value="1"/>
</dbReference>
<dbReference type="RefSeq" id="WP_062968343.1">
    <property type="nucleotide sequence ID" value="NZ_JAAXOS010000006.1"/>
</dbReference>
<dbReference type="GO" id="GO:0005737">
    <property type="term" value="C:cytoplasm"/>
    <property type="evidence" value="ECO:0007669"/>
    <property type="project" value="TreeGrafter"/>
</dbReference>
<sequence>MPDRGRIRGVLYDIDGVLVTSWQEIEGAAAAVRRIGESGLRRAFLTNTTSRTCAEIAQRLCDAGIEVEQGEIVTAARLTAEFVRGRYPDAAVWVLNHGDITADLTGLTLDDDHPDVVVIGGAGPEFDHAALSRVVELMLDGVPVVAMHSGLTWATAEGLRVDAGAYLPGLEAAGNARIEVVGKPAAAGFRTAAALMRLDPSEVLMIGDDLNSDVLAAQDAGLTGVLVRTGKFRPGVLASADRAPDHVIDSVAALPELLAGSAESGELAVTDESE</sequence>
<proteinExistence type="predicted"/>